<feature type="signal peptide" evidence="1">
    <location>
        <begin position="1"/>
        <end position="25"/>
    </location>
</feature>
<evidence type="ECO:0000313" key="3">
    <source>
        <dbReference type="RefSeq" id="XP_032812520.1"/>
    </source>
</evidence>
<dbReference type="CTD" id="11341"/>
<dbReference type="PANTHER" id="PTHR17463">
    <property type="entry name" value="SCRAPIE-RESPONSIVE PROTEIN 1 SCRG1"/>
    <property type="match status" value="1"/>
</dbReference>
<gene>
    <name evidence="3" type="primary">SCRG1</name>
</gene>
<proteinExistence type="predicted"/>
<evidence type="ECO:0000256" key="1">
    <source>
        <dbReference type="SAM" id="SignalP"/>
    </source>
</evidence>
<dbReference type="GO" id="GO:0005794">
    <property type="term" value="C:Golgi apparatus"/>
    <property type="evidence" value="ECO:0007669"/>
    <property type="project" value="TreeGrafter"/>
</dbReference>
<keyword evidence="1" id="KW-0732">Signal</keyword>
<dbReference type="AlphaFoldDB" id="A0AAJ7T8U3"/>
<protein>
    <submittedName>
        <fullName evidence="3">Scrapie-responsive protein 1</fullName>
    </submittedName>
</protein>
<dbReference type="RefSeq" id="XP_032812520.1">
    <property type="nucleotide sequence ID" value="XM_032956629.1"/>
</dbReference>
<keyword evidence="2" id="KW-1185">Reference proteome</keyword>
<reference evidence="3" key="1">
    <citation type="submission" date="2025-08" db="UniProtKB">
        <authorList>
            <consortium name="RefSeq"/>
        </authorList>
    </citation>
    <scope>IDENTIFICATION</scope>
    <source>
        <tissue evidence="3">Sperm</tissue>
    </source>
</reference>
<accession>A0AAJ7T8U3</accession>
<dbReference type="PANTHER" id="PTHR17463:SF0">
    <property type="entry name" value="SCRAPIE-RESPONSIVE PROTEIN 1"/>
    <property type="match status" value="1"/>
</dbReference>
<evidence type="ECO:0000313" key="2">
    <source>
        <dbReference type="Proteomes" id="UP001318040"/>
    </source>
</evidence>
<sequence>MLSVKMHSLELLLLCLVAFTSPEAAGSPQSPDGSRVSSTLCKGRKMPTAGACNSEMLLSGELGGENLRAVSPSLPGHYWEGEGCRVLCFCGAGELMCCPREVFFDPTVLPFIPCDSPIKTKD</sequence>
<name>A0AAJ7T8U3_PETMA</name>
<dbReference type="InterPro" id="IPR028063">
    <property type="entry name" value="SCRG1"/>
</dbReference>
<organism evidence="2 3">
    <name type="scientific">Petromyzon marinus</name>
    <name type="common">Sea lamprey</name>
    <dbReference type="NCBI Taxonomy" id="7757"/>
    <lineage>
        <taxon>Eukaryota</taxon>
        <taxon>Metazoa</taxon>
        <taxon>Chordata</taxon>
        <taxon>Craniata</taxon>
        <taxon>Vertebrata</taxon>
        <taxon>Cyclostomata</taxon>
        <taxon>Hyperoartia</taxon>
        <taxon>Petromyzontiformes</taxon>
        <taxon>Petromyzontidae</taxon>
        <taxon>Petromyzon</taxon>
    </lineage>
</organism>
<dbReference type="Pfam" id="PF15224">
    <property type="entry name" value="SCRG1"/>
    <property type="match status" value="1"/>
</dbReference>
<dbReference type="Proteomes" id="UP001318040">
    <property type="component" value="Chromosome 18"/>
</dbReference>
<feature type="chain" id="PRO_5042479709" evidence="1">
    <location>
        <begin position="26"/>
        <end position="122"/>
    </location>
</feature>
<dbReference type="GO" id="GO:0044306">
    <property type="term" value="C:neuron projection terminus"/>
    <property type="evidence" value="ECO:0007669"/>
    <property type="project" value="TreeGrafter"/>
</dbReference>
<dbReference type="KEGG" id="pmrn:116943616"/>